<protein>
    <submittedName>
        <fullName evidence="1">Unannotated protein</fullName>
    </submittedName>
</protein>
<accession>A0A6J7HXL9</accession>
<reference evidence="1" key="1">
    <citation type="submission" date="2020-05" db="EMBL/GenBank/DDBJ databases">
        <authorList>
            <person name="Chiriac C."/>
            <person name="Salcher M."/>
            <person name="Ghai R."/>
            <person name="Kavagutti S V."/>
        </authorList>
    </citation>
    <scope>NUCLEOTIDE SEQUENCE</scope>
</reference>
<name>A0A6J7HXL9_9ZZZZ</name>
<evidence type="ECO:0000313" key="1">
    <source>
        <dbReference type="EMBL" id="CAB4922455.1"/>
    </source>
</evidence>
<gene>
    <name evidence="1" type="ORF">UFOPK3720_00298</name>
</gene>
<sequence>MTGGRTIVFVHGKGGFESRQAWLGPLNSGLSALGYPMIGAHGDRIIEADYLVALLAGEEGHTPGVEWTPPPARLRHDHWADYLVRREALAEAIERSRNTPGPLHAGMLSDTPLPDSIAGTMEAVATYRSSSRHRHAAWRAVLACLPETGRVTVIAHSLGSIVMLDLLTRLPPGLRIDLLLTIGSPMGVKGLRSHHHGIDTPGGFPAERVLSWLNVYDPGDIITVGRGASPFFDAALDAPVSTGGSHSLVGYSSHPVVAAAVGHAMFDEAAEASSLRVEAQEVPSRRLDPRWDPLLLRFAYTQQLWATCDTGKWGFRRRIDAARRVLARRTVDDIAARHAAQPTDLGAGSPLHPSRAPTQTDLLVHAEGLVRGQMSDSQLVVAAVDFLLAPALPPFDLDIAERHAHAALEALLERVRRSSSEPTPQEVSQAVIIAVRESKAALSESGFPWGPVLITAGIGLLAATGVGLAVAAPAGLAGAAAIASTLATFGPGGMVGGIATLTALTGAATMMTSLGVVVELTPADPRYEQVRDAMAVQLADQAAPALRTSVAGMLAVLNAQRRLGLPSDAGSIEELLLRTESLVQHERGLHAEIAPGRPGSKEWRTKATILGKALASLERNADALGLPAAPRAVIRQEIEQG</sequence>
<dbReference type="InterPro" id="IPR029058">
    <property type="entry name" value="AB_hydrolase_fold"/>
</dbReference>
<dbReference type="AlphaFoldDB" id="A0A6J7HXL9"/>
<dbReference type="EMBL" id="CAFBNB010000034">
    <property type="protein sequence ID" value="CAB4922455.1"/>
    <property type="molecule type" value="Genomic_DNA"/>
</dbReference>
<proteinExistence type="predicted"/>
<organism evidence="1">
    <name type="scientific">freshwater metagenome</name>
    <dbReference type="NCBI Taxonomy" id="449393"/>
    <lineage>
        <taxon>unclassified sequences</taxon>
        <taxon>metagenomes</taxon>
        <taxon>ecological metagenomes</taxon>
    </lineage>
</organism>
<dbReference type="SUPFAM" id="SSF53474">
    <property type="entry name" value="alpha/beta-Hydrolases"/>
    <property type="match status" value="1"/>
</dbReference>
<dbReference type="Gene3D" id="3.40.50.1820">
    <property type="entry name" value="alpha/beta hydrolase"/>
    <property type="match status" value="1"/>
</dbReference>